<evidence type="ECO:0000313" key="1">
    <source>
        <dbReference type="EMBL" id="ANF49084.1"/>
    </source>
</evidence>
<reference evidence="1 2" key="1">
    <citation type="submission" date="2016-04" db="EMBL/GenBank/DDBJ databases">
        <title>Complete Genome Sequence of Chryseobacterium sp. IHBB 10212.</title>
        <authorList>
            <person name="Pal M."/>
            <person name="Swarnkar M.K."/>
            <person name="Kaushal K."/>
            <person name="Chhibber S."/>
            <person name="Singh A.K."/>
            <person name="Gulati A."/>
        </authorList>
    </citation>
    <scope>NUCLEOTIDE SEQUENCE [LARGE SCALE GENOMIC DNA]</scope>
    <source>
        <strain evidence="1 2">IHBB 10212</strain>
    </source>
</reference>
<dbReference type="OrthoDB" id="118689at2"/>
<evidence type="ECO:0000313" key="2">
    <source>
        <dbReference type="Proteomes" id="UP000077824"/>
    </source>
</evidence>
<dbReference type="KEGG" id="chh:A0O34_00275"/>
<dbReference type="EMBL" id="CP015199">
    <property type="protein sequence ID" value="ANF49084.1"/>
    <property type="molecule type" value="Genomic_DNA"/>
</dbReference>
<dbReference type="InterPro" id="IPR047975">
    <property type="entry name" value="Heme_bind_FMP"/>
</dbReference>
<dbReference type="NCBIfam" id="NF040572">
    <property type="entry name" value="heme_bind_FMP"/>
    <property type="match status" value="1"/>
</dbReference>
<keyword evidence="2" id="KW-1185">Reference proteome</keyword>
<dbReference type="STRING" id="1685010.A0O34_00275"/>
<dbReference type="RefSeq" id="WP_066749966.1">
    <property type="nucleotide sequence ID" value="NZ_CP015199.1"/>
</dbReference>
<organism evidence="1 2">
    <name type="scientific">Chryseobacterium glaciei</name>
    <dbReference type="NCBI Taxonomy" id="1685010"/>
    <lineage>
        <taxon>Bacteria</taxon>
        <taxon>Pseudomonadati</taxon>
        <taxon>Bacteroidota</taxon>
        <taxon>Flavobacteriia</taxon>
        <taxon>Flavobacteriales</taxon>
        <taxon>Weeksellaceae</taxon>
        <taxon>Chryseobacterium group</taxon>
        <taxon>Chryseobacterium</taxon>
    </lineage>
</organism>
<sequence>MNLESKMRGLTLGAQVLPLEKVSASDLGALAPLVGTWKNVDVPATAISAGWNTISVPGQDKGFVFEVIPYTETLTFNPVVVQAGNRGPVVNGQQVEQMIFGLLYEQQIISACDSSFCNERGFPAGSTIHVETGLFLNLGQPNGGYTIARMSTIPHGNSLLALGSSIEVGNPGTDFFSPASSIPTLLNGDRITQLGYSDQIIGNPQFAPFNQVNPNAFLQSTLEALVGTGGVSNMTVIQMSTDTPEANGGILNIPFIQTNVNATKMDATFWIEDIVDSTGNPSQVLQYSQTINLVFPATGSAQPVNWPHVTVNSMVKVPETMELQQKFQSLDVMEGLDVTQGLTES</sequence>
<gene>
    <name evidence="1" type="ORF">A0O34_00275</name>
</gene>
<dbReference type="Proteomes" id="UP000077824">
    <property type="component" value="Chromosome"/>
</dbReference>
<proteinExistence type="predicted"/>
<dbReference type="AlphaFoldDB" id="A0A172XQ98"/>
<protein>
    <submittedName>
        <fullName evidence="1">Uncharacterized protein</fullName>
    </submittedName>
</protein>
<name>A0A172XQ98_9FLAO</name>
<accession>A0A172XQ98</accession>